<sequence>MGMHFMVLAKLNMTTGGHSSGLAPVVASLVWPFILKLSFGLRPLQQTSTNLLHASRLFFFQLSQIVFNAEPNQSQGSRFERAVRLVYQRFARTTRPSPPDSDEDEDSLHTLSMIAL</sequence>
<gene>
    <name evidence="1" type="ORF">CEY00_Acc28926</name>
</gene>
<reference evidence="1 2" key="1">
    <citation type="submission" date="2017-07" db="EMBL/GenBank/DDBJ databases">
        <title>An improved, manually edited Actinidia chinensis var. chinensis (kiwifruit) genome highlights the challenges associated with draft genomes and gene prediction in plants.</title>
        <authorList>
            <person name="Pilkington S."/>
            <person name="Crowhurst R."/>
            <person name="Hilario E."/>
            <person name="Nardozza S."/>
            <person name="Fraser L."/>
            <person name="Peng Y."/>
            <person name="Gunaseelan K."/>
            <person name="Simpson R."/>
            <person name="Tahir J."/>
            <person name="Deroles S."/>
            <person name="Templeton K."/>
            <person name="Luo Z."/>
            <person name="Davy M."/>
            <person name="Cheng C."/>
            <person name="Mcneilage M."/>
            <person name="Scaglione D."/>
            <person name="Liu Y."/>
            <person name="Zhang Q."/>
            <person name="Datson P."/>
            <person name="De Silva N."/>
            <person name="Gardiner S."/>
            <person name="Bassett H."/>
            <person name="Chagne D."/>
            <person name="Mccallum J."/>
            <person name="Dzierzon H."/>
            <person name="Deng C."/>
            <person name="Wang Y.-Y."/>
            <person name="Barron N."/>
            <person name="Manako K."/>
            <person name="Bowen J."/>
            <person name="Foster T."/>
            <person name="Erridge Z."/>
            <person name="Tiffin H."/>
            <person name="Waite C."/>
            <person name="Davies K."/>
            <person name="Grierson E."/>
            <person name="Laing W."/>
            <person name="Kirk R."/>
            <person name="Chen X."/>
            <person name="Wood M."/>
            <person name="Montefiori M."/>
            <person name="Brummell D."/>
            <person name="Schwinn K."/>
            <person name="Catanach A."/>
            <person name="Fullerton C."/>
            <person name="Li D."/>
            <person name="Meiyalaghan S."/>
            <person name="Nieuwenhuizen N."/>
            <person name="Read N."/>
            <person name="Prakash R."/>
            <person name="Hunter D."/>
            <person name="Zhang H."/>
            <person name="Mckenzie M."/>
            <person name="Knabel M."/>
            <person name="Harris A."/>
            <person name="Allan A."/>
            <person name="Chen A."/>
            <person name="Janssen B."/>
            <person name="Plunkett B."/>
            <person name="Dwamena C."/>
            <person name="Voogd C."/>
            <person name="Leif D."/>
            <person name="Lafferty D."/>
            <person name="Souleyre E."/>
            <person name="Varkonyi-Gasic E."/>
            <person name="Gambi F."/>
            <person name="Hanley J."/>
            <person name="Yao J.-L."/>
            <person name="Cheung J."/>
            <person name="David K."/>
            <person name="Warren B."/>
            <person name="Marsh K."/>
            <person name="Snowden K."/>
            <person name="Lin-Wang K."/>
            <person name="Brian L."/>
            <person name="Martinez-Sanchez M."/>
            <person name="Wang M."/>
            <person name="Ileperuma N."/>
            <person name="Macnee N."/>
            <person name="Campin R."/>
            <person name="Mcatee P."/>
            <person name="Drummond R."/>
            <person name="Espley R."/>
            <person name="Ireland H."/>
            <person name="Wu R."/>
            <person name="Atkinson R."/>
            <person name="Karunairetnam S."/>
            <person name="Bulley S."/>
            <person name="Chunkath S."/>
            <person name="Hanley Z."/>
            <person name="Storey R."/>
            <person name="Thrimawithana A."/>
            <person name="Thomson S."/>
            <person name="David C."/>
            <person name="Testolin R."/>
        </authorList>
    </citation>
    <scope>NUCLEOTIDE SEQUENCE [LARGE SCALE GENOMIC DNA]</scope>
    <source>
        <strain evidence="2">cv. Red5</strain>
        <tissue evidence="1">Young leaf</tissue>
    </source>
</reference>
<dbReference type="AlphaFoldDB" id="A0A2R6PI75"/>
<dbReference type="InParanoid" id="A0A2R6PI75"/>
<dbReference type="EMBL" id="NKQK01000025">
    <property type="protein sequence ID" value="PSR91581.1"/>
    <property type="molecule type" value="Genomic_DNA"/>
</dbReference>
<dbReference type="OrthoDB" id="942283at2759"/>
<comment type="caution">
    <text evidence="1">The sequence shown here is derived from an EMBL/GenBank/DDBJ whole genome shotgun (WGS) entry which is preliminary data.</text>
</comment>
<accession>A0A2R6PI75</accession>
<dbReference type="Gramene" id="PSR91581">
    <property type="protein sequence ID" value="PSR91581"/>
    <property type="gene ID" value="CEY00_Acc28926"/>
</dbReference>
<dbReference type="PANTHER" id="PTHR38925">
    <property type="entry name" value="PROTEIN, PUTATIVE-RELATED"/>
    <property type="match status" value="1"/>
</dbReference>
<organism evidence="1 2">
    <name type="scientific">Actinidia chinensis var. chinensis</name>
    <name type="common">Chinese soft-hair kiwi</name>
    <dbReference type="NCBI Taxonomy" id="1590841"/>
    <lineage>
        <taxon>Eukaryota</taxon>
        <taxon>Viridiplantae</taxon>
        <taxon>Streptophyta</taxon>
        <taxon>Embryophyta</taxon>
        <taxon>Tracheophyta</taxon>
        <taxon>Spermatophyta</taxon>
        <taxon>Magnoliopsida</taxon>
        <taxon>eudicotyledons</taxon>
        <taxon>Gunneridae</taxon>
        <taxon>Pentapetalae</taxon>
        <taxon>asterids</taxon>
        <taxon>Ericales</taxon>
        <taxon>Actinidiaceae</taxon>
        <taxon>Actinidia</taxon>
    </lineage>
</organism>
<protein>
    <submittedName>
        <fullName evidence="1">Zinc finger protein</fullName>
    </submittedName>
</protein>
<reference evidence="2" key="2">
    <citation type="journal article" date="2018" name="BMC Genomics">
        <title>A manually annotated Actinidia chinensis var. chinensis (kiwifruit) genome highlights the challenges associated with draft genomes and gene prediction in plants.</title>
        <authorList>
            <person name="Pilkington S.M."/>
            <person name="Crowhurst R."/>
            <person name="Hilario E."/>
            <person name="Nardozza S."/>
            <person name="Fraser L."/>
            <person name="Peng Y."/>
            <person name="Gunaseelan K."/>
            <person name="Simpson R."/>
            <person name="Tahir J."/>
            <person name="Deroles S.C."/>
            <person name="Templeton K."/>
            <person name="Luo Z."/>
            <person name="Davy M."/>
            <person name="Cheng C."/>
            <person name="McNeilage M."/>
            <person name="Scaglione D."/>
            <person name="Liu Y."/>
            <person name="Zhang Q."/>
            <person name="Datson P."/>
            <person name="De Silva N."/>
            <person name="Gardiner S.E."/>
            <person name="Bassett H."/>
            <person name="Chagne D."/>
            <person name="McCallum J."/>
            <person name="Dzierzon H."/>
            <person name="Deng C."/>
            <person name="Wang Y.Y."/>
            <person name="Barron L."/>
            <person name="Manako K."/>
            <person name="Bowen J."/>
            <person name="Foster T.M."/>
            <person name="Erridge Z.A."/>
            <person name="Tiffin H."/>
            <person name="Waite C.N."/>
            <person name="Davies K.M."/>
            <person name="Grierson E.P."/>
            <person name="Laing W.A."/>
            <person name="Kirk R."/>
            <person name="Chen X."/>
            <person name="Wood M."/>
            <person name="Montefiori M."/>
            <person name="Brummell D.A."/>
            <person name="Schwinn K.E."/>
            <person name="Catanach A."/>
            <person name="Fullerton C."/>
            <person name="Li D."/>
            <person name="Meiyalaghan S."/>
            <person name="Nieuwenhuizen N."/>
            <person name="Read N."/>
            <person name="Prakash R."/>
            <person name="Hunter D."/>
            <person name="Zhang H."/>
            <person name="McKenzie M."/>
            <person name="Knabel M."/>
            <person name="Harris A."/>
            <person name="Allan A.C."/>
            <person name="Gleave A."/>
            <person name="Chen A."/>
            <person name="Janssen B.J."/>
            <person name="Plunkett B."/>
            <person name="Ampomah-Dwamena C."/>
            <person name="Voogd C."/>
            <person name="Leif D."/>
            <person name="Lafferty D."/>
            <person name="Souleyre E.J.F."/>
            <person name="Varkonyi-Gasic E."/>
            <person name="Gambi F."/>
            <person name="Hanley J."/>
            <person name="Yao J.L."/>
            <person name="Cheung J."/>
            <person name="David K.M."/>
            <person name="Warren B."/>
            <person name="Marsh K."/>
            <person name="Snowden K.C."/>
            <person name="Lin-Wang K."/>
            <person name="Brian L."/>
            <person name="Martinez-Sanchez M."/>
            <person name="Wang M."/>
            <person name="Ileperuma N."/>
            <person name="Macnee N."/>
            <person name="Campin R."/>
            <person name="McAtee P."/>
            <person name="Drummond R.S.M."/>
            <person name="Espley R.V."/>
            <person name="Ireland H.S."/>
            <person name="Wu R."/>
            <person name="Atkinson R.G."/>
            <person name="Karunairetnam S."/>
            <person name="Bulley S."/>
            <person name="Chunkath S."/>
            <person name="Hanley Z."/>
            <person name="Storey R."/>
            <person name="Thrimawithana A.H."/>
            <person name="Thomson S."/>
            <person name="David C."/>
            <person name="Testolin R."/>
            <person name="Huang H."/>
            <person name="Hellens R.P."/>
            <person name="Schaffer R.J."/>
        </authorList>
    </citation>
    <scope>NUCLEOTIDE SEQUENCE [LARGE SCALE GENOMIC DNA]</scope>
    <source>
        <strain evidence="2">cv. Red5</strain>
    </source>
</reference>
<evidence type="ECO:0000313" key="1">
    <source>
        <dbReference type="EMBL" id="PSR91581.1"/>
    </source>
</evidence>
<proteinExistence type="predicted"/>
<evidence type="ECO:0000313" key="2">
    <source>
        <dbReference type="Proteomes" id="UP000241394"/>
    </source>
</evidence>
<dbReference type="OMA" id="VAWTVCP"/>
<dbReference type="Proteomes" id="UP000241394">
    <property type="component" value="Chromosome LG25"/>
</dbReference>
<dbReference type="PANTHER" id="PTHR38925:SF1">
    <property type="entry name" value="PROTEIN, PUTATIVE-RELATED"/>
    <property type="match status" value="1"/>
</dbReference>
<keyword evidence="2" id="KW-1185">Reference proteome</keyword>
<name>A0A2R6PI75_ACTCC</name>